<keyword evidence="4" id="KW-0804">Transcription</keyword>
<sequence>MSTKRKRRTYTPEFKKDAIDLVAKNEYSCNEAARRLGIGSSMLARWLRESRDDEAALEAGHPTTKQLKDEIRLLKAENKRLEMEREILKKAAAFFAKEVN</sequence>
<reference evidence="7 8" key="1">
    <citation type="submission" date="2016-10" db="EMBL/GenBank/DDBJ databases">
        <authorList>
            <person name="de Groot N.N."/>
        </authorList>
    </citation>
    <scope>NUCLEOTIDE SEQUENCE [LARGE SCALE GENOMIC DNA]</scope>
    <source>
        <strain evidence="7 8">AA1</strain>
    </source>
</reference>
<gene>
    <name evidence="7" type="ORF">SAMN05216233_10868</name>
</gene>
<dbReference type="PANTHER" id="PTHR33215">
    <property type="entry name" value="PROTEIN DISTAL ANTENNA"/>
    <property type="match status" value="1"/>
</dbReference>
<dbReference type="InterPro" id="IPR051839">
    <property type="entry name" value="RD_transcriptional_regulator"/>
</dbReference>
<keyword evidence="8" id="KW-1185">Reference proteome</keyword>
<dbReference type="PANTHER" id="PTHR33215:SF13">
    <property type="entry name" value="PROTEIN DISTAL ANTENNA"/>
    <property type="match status" value="1"/>
</dbReference>
<feature type="domain" description="HTH psq-type" evidence="6">
    <location>
        <begin position="1"/>
        <end position="53"/>
    </location>
</feature>
<evidence type="ECO:0000256" key="3">
    <source>
        <dbReference type="ARBA" id="ARBA00023015"/>
    </source>
</evidence>
<dbReference type="EMBL" id="FMUX01000008">
    <property type="protein sequence ID" value="SCY38572.1"/>
    <property type="molecule type" value="Genomic_DNA"/>
</dbReference>
<evidence type="ECO:0000259" key="6">
    <source>
        <dbReference type="PROSITE" id="PS50960"/>
    </source>
</evidence>
<dbReference type="GO" id="GO:0006313">
    <property type="term" value="P:DNA transposition"/>
    <property type="evidence" value="ECO:0007669"/>
    <property type="project" value="InterPro"/>
</dbReference>
<dbReference type="SUPFAM" id="SSF46689">
    <property type="entry name" value="Homeodomain-like"/>
    <property type="match status" value="1"/>
</dbReference>
<dbReference type="InterPro" id="IPR002514">
    <property type="entry name" value="Transposase_8"/>
</dbReference>
<keyword evidence="3" id="KW-0805">Transcription regulation</keyword>
<evidence type="ECO:0000256" key="5">
    <source>
        <dbReference type="SAM" id="Coils"/>
    </source>
</evidence>
<accession>A0A1G5FH12</accession>
<dbReference type="Proteomes" id="UP000198870">
    <property type="component" value="Unassembled WGS sequence"/>
</dbReference>
<dbReference type="PROSITE" id="PS50960">
    <property type="entry name" value="HTH_PSQ"/>
    <property type="match status" value="1"/>
</dbReference>
<evidence type="ECO:0000313" key="8">
    <source>
        <dbReference type="Proteomes" id="UP000198870"/>
    </source>
</evidence>
<keyword evidence="2" id="KW-0597">Phosphoprotein</keyword>
<organism evidence="7 8">
    <name type="scientific">Desulfoluna spongiiphila</name>
    <dbReference type="NCBI Taxonomy" id="419481"/>
    <lineage>
        <taxon>Bacteria</taxon>
        <taxon>Pseudomonadati</taxon>
        <taxon>Thermodesulfobacteriota</taxon>
        <taxon>Desulfobacteria</taxon>
        <taxon>Desulfobacterales</taxon>
        <taxon>Desulfolunaceae</taxon>
        <taxon>Desulfoluna</taxon>
    </lineage>
</organism>
<dbReference type="GO" id="GO:0004803">
    <property type="term" value="F:transposase activity"/>
    <property type="evidence" value="ECO:0007669"/>
    <property type="project" value="InterPro"/>
</dbReference>
<proteinExistence type="predicted"/>
<dbReference type="AlphaFoldDB" id="A0A1G5FH12"/>
<dbReference type="GO" id="GO:0003677">
    <property type="term" value="F:DNA binding"/>
    <property type="evidence" value="ECO:0007669"/>
    <property type="project" value="InterPro"/>
</dbReference>
<evidence type="ECO:0000256" key="1">
    <source>
        <dbReference type="ARBA" id="ARBA00022473"/>
    </source>
</evidence>
<dbReference type="InterPro" id="IPR009057">
    <property type="entry name" value="Homeodomain-like_sf"/>
</dbReference>
<feature type="coiled-coil region" evidence="5">
    <location>
        <begin position="64"/>
        <end position="98"/>
    </location>
</feature>
<evidence type="ECO:0000256" key="2">
    <source>
        <dbReference type="ARBA" id="ARBA00022553"/>
    </source>
</evidence>
<keyword evidence="5" id="KW-0175">Coiled coil</keyword>
<dbReference type="Pfam" id="PF01527">
    <property type="entry name" value="HTH_Tnp_1"/>
    <property type="match status" value="1"/>
</dbReference>
<dbReference type="STRING" id="419481.SAMN05216233_10868"/>
<name>A0A1G5FH12_9BACT</name>
<evidence type="ECO:0000313" key="7">
    <source>
        <dbReference type="EMBL" id="SCY38572.1"/>
    </source>
</evidence>
<protein>
    <submittedName>
        <fullName evidence="7">Transposase</fullName>
    </submittedName>
</protein>
<dbReference type="Gene3D" id="1.10.10.60">
    <property type="entry name" value="Homeodomain-like"/>
    <property type="match status" value="1"/>
</dbReference>
<keyword evidence="1" id="KW-0217">Developmental protein</keyword>
<dbReference type="RefSeq" id="WP_152006610.1">
    <property type="nucleotide sequence ID" value="NZ_LR701292.1"/>
</dbReference>
<dbReference type="InterPro" id="IPR007889">
    <property type="entry name" value="HTH_Psq"/>
</dbReference>
<evidence type="ECO:0000256" key="4">
    <source>
        <dbReference type="ARBA" id="ARBA00023163"/>
    </source>
</evidence>